<dbReference type="Pfam" id="PF09983">
    <property type="entry name" value="JetD_C"/>
    <property type="match status" value="1"/>
</dbReference>
<evidence type="ECO:0000259" key="1">
    <source>
        <dbReference type="Pfam" id="PF09983"/>
    </source>
</evidence>
<protein>
    <recommendedName>
        <fullName evidence="5">Wadjet protein JetD C-terminal domain-containing protein</fullName>
    </recommendedName>
</protein>
<dbReference type="InterPro" id="IPR024537">
    <property type="entry name" value="DUF3322"/>
</dbReference>
<reference evidence="3 4" key="1">
    <citation type="submission" date="2021-03" db="EMBL/GenBank/DDBJ databases">
        <title>Succinivibrio sp. nov. isolated from feces of cow.</title>
        <authorList>
            <person name="Choi J.-Y."/>
        </authorList>
    </citation>
    <scope>NUCLEOTIDE SEQUENCE [LARGE SCALE GENOMIC DNA]</scope>
    <source>
        <strain evidence="3 4">AGMB01872</strain>
    </source>
</reference>
<evidence type="ECO:0000259" key="2">
    <source>
        <dbReference type="Pfam" id="PF11795"/>
    </source>
</evidence>
<dbReference type="InterPro" id="IPR024534">
    <property type="entry name" value="JetD_C"/>
</dbReference>
<feature type="domain" description="Wadjet protein JetD C-terminal" evidence="1">
    <location>
        <begin position="220"/>
        <end position="389"/>
    </location>
</feature>
<dbReference type="RefSeq" id="WP_219938207.1">
    <property type="nucleotide sequence ID" value="NZ_JAGFNY010000040.1"/>
</dbReference>
<dbReference type="Pfam" id="PF11795">
    <property type="entry name" value="DUF3322"/>
    <property type="match status" value="1"/>
</dbReference>
<organism evidence="3 4">
    <name type="scientific">Succinivibrio faecicola</name>
    <dbReference type="NCBI Taxonomy" id="2820300"/>
    <lineage>
        <taxon>Bacteria</taxon>
        <taxon>Pseudomonadati</taxon>
        <taxon>Pseudomonadota</taxon>
        <taxon>Gammaproteobacteria</taxon>
        <taxon>Aeromonadales</taxon>
        <taxon>Succinivibrionaceae</taxon>
        <taxon>Succinivibrio</taxon>
    </lineage>
</organism>
<dbReference type="Proteomes" id="UP000731465">
    <property type="component" value="Unassembled WGS sequence"/>
</dbReference>
<evidence type="ECO:0000313" key="3">
    <source>
        <dbReference type="EMBL" id="MBW7570983.1"/>
    </source>
</evidence>
<feature type="domain" description="DUF3322" evidence="2">
    <location>
        <begin position="4"/>
        <end position="192"/>
    </location>
</feature>
<gene>
    <name evidence="3" type="ORF">J5V48_08760</name>
</gene>
<name>A0ABS7DIE1_9GAMM</name>
<proteinExistence type="predicted"/>
<accession>A0ABS7DIE1</accession>
<keyword evidence="4" id="KW-1185">Reference proteome</keyword>
<sequence>MLLPSEVIKRIEKNEVDNIPHLIARLQGEREYPIKVSLKAPTIKTIMSDIASYENFLKQWRHYENQNLIERVDINYRYGVHGDNVPSDFVVHDFDELLSIISPVKKRVIKNFLKRCDSLAITMHFDNVNALYSFYRDLTYEVLTDREFSDLLICLPQLKRGLGKEHYLRAIPLLHIDTKFVEKHDKLILALLKALGLCNEKESLEEYLEVEAKPDGFAHIRILDDSLIERYSYMMVPTSELYRIEPPGDNLIVVENVQSGLMLPKLKNTSVIFGCGRNLSWAKTSWLSHKQKIIYWGDVDSWGFQMLCEFRENSKQHIVSMLMDKSVFERQSHLERMVHEDKSADVTTDHLTDAETKTLAFLQNNSVTNTNSIEQLNRLEQEKLDEDLVLLALKENGLM</sequence>
<comment type="caution">
    <text evidence="3">The sequence shown here is derived from an EMBL/GenBank/DDBJ whole genome shotgun (WGS) entry which is preliminary data.</text>
</comment>
<evidence type="ECO:0000313" key="4">
    <source>
        <dbReference type="Proteomes" id="UP000731465"/>
    </source>
</evidence>
<evidence type="ECO:0008006" key="5">
    <source>
        <dbReference type="Google" id="ProtNLM"/>
    </source>
</evidence>
<dbReference type="EMBL" id="JAGFNY010000040">
    <property type="protein sequence ID" value="MBW7570983.1"/>
    <property type="molecule type" value="Genomic_DNA"/>
</dbReference>